<gene>
    <name evidence="1" type="ORF">A2Y64_00600</name>
</gene>
<accession>A0A1F5EYB4</accession>
<proteinExistence type="predicted"/>
<organism evidence="1 2">
    <name type="scientific">Candidatus Coatesbacteria bacterium RBG_13_66_14</name>
    <dbReference type="NCBI Taxonomy" id="1817816"/>
    <lineage>
        <taxon>Bacteria</taxon>
        <taxon>Candidatus Coatesiibacteriota</taxon>
    </lineage>
</organism>
<sequence length="244" mass="26199">MLLLCAATSAAEVLVADYDGDMEFTDPDGGGLVGSEYAILNALDANGRDYDLVTDIGDLAGYDIVFVLLGTFPASRSLDYSDQQALLDFGRWRGLYMEGGDVGYDYSPAPLWDLFGARYLYDGEPTEDGNVETVKGISGTLTAGLAFDCPGYQTEPSDNYLDEITNDGGTVIFTSTPMGHVSNARTVAHSGDGHHRAVVSTFLFGALADGSSTKEELMGRLLDYLGETMPVEEMSWGEIKAGYR</sequence>
<evidence type="ECO:0000313" key="1">
    <source>
        <dbReference type="EMBL" id="OGD72350.1"/>
    </source>
</evidence>
<evidence type="ECO:0008006" key="3">
    <source>
        <dbReference type="Google" id="ProtNLM"/>
    </source>
</evidence>
<reference evidence="1 2" key="1">
    <citation type="journal article" date="2016" name="Nat. Commun.">
        <title>Thousands of microbial genomes shed light on interconnected biogeochemical processes in an aquifer system.</title>
        <authorList>
            <person name="Anantharaman K."/>
            <person name="Brown C.T."/>
            <person name="Hug L.A."/>
            <person name="Sharon I."/>
            <person name="Castelle C.J."/>
            <person name="Probst A.J."/>
            <person name="Thomas B.C."/>
            <person name="Singh A."/>
            <person name="Wilkins M.J."/>
            <person name="Karaoz U."/>
            <person name="Brodie E.L."/>
            <person name="Williams K.H."/>
            <person name="Hubbard S.S."/>
            <person name="Banfield J.F."/>
        </authorList>
    </citation>
    <scope>NUCLEOTIDE SEQUENCE [LARGE SCALE GENOMIC DNA]</scope>
</reference>
<dbReference type="Proteomes" id="UP000177187">
    <property type="component" value="Unassembled WGS sequence"/>
</dbReference>
<dbReference type="EMBL" id="MFAF01000125">
    <property type="protein sequence ID" value="OGD72350.1"/>
    <property type="molecule type" value="Genomic_DNA"/>
</dbReference>
<evidence type="ECO:0000313" key="2">
    <source>
        <dbReference type="Proteomes" id="UP000177187"/>
    </source>
</evidence>
<dbReference type="AlphaFoldDB" id="A0A1F5EYB4"/>
<comment type="caution">
    <text evidence="1">The sequence shown here is derived from an EMBL/GenBank/DDBJ whole genome shotgun (WGS) entry which is preliminary data.</text>
</comment>
<dbReference type="STRING" id="1817816.A2Y64_00600"/>
<protein>
    <recommendedName>
        <fullName evidence="3">ThuA-like domain-containing protein</fullName>
    </recommendedName>
</protein>
<name>A0A1F5EYB4_9BACT</name>